<reference evidence="2" key="1">
    <citation type="journal article" date="2019" name="Int. J. Syst. Evol. Microbiol.">
        <title>The Global Catalogue of Microorganisms (GCM) 10K type strain sequencing project: providing services to taxonomists for standard genome sequencing and annotation.</title>
        <authorList>
            <consortium name="The Broad Institute Genomics Platform"/>
            <consortium name="The Broad Institute Genome Sequencing Center for Infectious Disease"/>
            <person name="Wu L."/>
            <person name="Ma J."/>
        </authorList>
    </citation>
    <scope>NUCLEOTIDE SEQUENCE [LARGE SCALE GENOMIC DNA]</scope>
    <source>
        <strain evidence="2">KCTC 13193</strain>
    </source>
</reference>
<sequence length="228" mass="26611">MTSPFSIEQPWELHWKRLPSNLKKINYVNDESPKECAALEAMAKIGIVGGRQLSRLFRLPKKRLKRMVREQKIVRHELHVNKQVMPVYTLGQVGAVIAGVPYEPNYWVEYQTKDVLKRLMFFELYPYFPNSTILPAPEPFTGAIEFQGKLFHIYVSRGDIKELIMHLKWKGIGHERLIIVAESLKHLQSLKMYARELKLRITTDEDLHAGEGKLFYLLNQYGEFVKEG</sequence>
<dbReference type="EMBL" id="JBHRRZ010000040">
    <property type="protein sequence ID" value="MFC2950021.1"/>
    <property type="molecule type" value="Genomic_DNA"/>
</dbReference>
<protein>
    <submittedName>
        <fullName evidence="1">Uncharacterized protein</fullName>
    </submittedName>
</protein>
<dbReference type="Proteomes" id="UP001595387">
    <property type="component" value="Unassembled WGS sequence"/>
</dbReference>
<accession>A0ABV7AAV3</accession>
<evidence type="ECO:0000313" key="2">
    <source>
        <dbReference type="Proteomes" id="UP001595387"/>
    </source>
</evidence>
<comment type="caution">
    <text evidence="1">The sequence shown here is derived from an EMBL/GenBank/DDBJ whole genome shotgun (WGS) entry which is preliminary data.</text>
</comment>
<keyword evidence="2" id="KW-1185">Reference proteome</keyword>
<proteinExistence type="predicted"/>
<organism evidence="1 2">
    <name type="scientific">Virgibacillus sediminis</name>
    <dbReference type="NCBI Taxonomy" id="202260"/>
    <lineage>
        <taxon>Bacteria</taxon>
        <taxon>Bacillati</taxon>
        <taxon>Bacillota</taxon>
        <taxon>Bacilli</taxon>
        <taxon>Bacillales</taxon>
        <taxon>Bacillaceae</taxon>
        <taxon>Virgibacillus</taxon>
    </lineage>
</organism>
<evidence type="ECO:0000313" key="1">
    <source>
        <dbReference type="EMBL" id="MFC2950021.1"/>
    </source>
</evidence>
<name>A0ABV7AAV3_9BACI</name>
<dbReference type="RefSeq" id="WP_390307997.1">
    <property type="nucleotide sequence ID" value="NZ_JBHRRZ010000040.1"/>
</dbReference>
<gene>
    <name evidence="1" type="ORF">ACFODW_17000</name>
</gene>